<keyword evidence="3" id="KW-1185">Reference proteome</keyword>
<protein>
    <submittedName>
        <fullName evidence="2">Uncharacterized protein</fullName>
    </submittedName>
</protein>
<reference evidence="2" key="1">
    <citation type="submission" date="2020-05" db="EMBL/GenBank/DDBJ databases">
        <title>WGS assembly of Panicum virgatum.</title>
        <authorList>
            <person name="Lovell J.T."/>
            <person name="Jenkins J."/>
            <person name="Shu S."/>
            <person name="Juenger T.E."/>
            <person name="Schmutz J."/>
        </authorList>
    </citation>
    <scope>NUCLEOTIDE SEQUENCE</scope>
    <source>
        <strain evidence="2">AP13</strain>
    </source>
</reference>
<evidence type="ECO:0000256" key="1">
    <source>
        <dbReference type="SAM" id="MobiDB-lite"/>
    </source>
</evidence>
<evidence type="ECO:0000313" key="3">
    <source>
        <dbReference type="Proteomes" id="UP000823388"/>
    </source>
</evidence>
<evidence type="ECO:0000313" key="2">
    <source>
        <dbReference type="EMBL" id="KAG2584548.1"/>
    </source>
</evidence>
<dbReference type="AlphaFoldDB" id="A0A8T0RHG2"/>
<organism evidence="2 3">
    <name type="scientific">Panicum virgatum</name>
    <name type="common">Blackwell switchgrass</name>
    <dbReference type="NCBI Taxonomy" id="38727"/>
    <lineage>
        <taxon>Eukaryota</taxon>
        <taxon>Viridiplantae</taxon>
        <taxon>Streptophyta</taxon>
        <taxon>Embryophyta</taxon>
        <taxon>Tracheophyta</taxon>
        <taxon>Spermatophyta</taxon>
        <taxon>Magnoliopsida</taxon>
        <taxon>Liliopsida</taxon>
        <taxon>Poales</taxon>
        <taxon>Poaceae</taxon>
        <taxon>PACMAD clade</taxon>
        <taxon>Panicoideae</taxon>
        <taxon>Panicodae</taxon>
        <taxon>Paniceae</taxon>
        <taxon>Panicinae</taxon>
        <taxon>Panicum</taxon>
        <taxon>Panicum sect. Hiantes</taxon>
    </lineage>
</organism>
<comment type="caution">
    <text evidence="2">The sequence shown here is derived from an EMBL/GenBank/DDBJ whole genome shotgun (WGS) entry which is preliminary data.</text>
</comment>
<gene>
    <name evidence="2" type="ORF">PVAP13_6KG318006</name>
</gene>
<proteinExistence type="predicted"/>
<dbReference type="EMBL" id="CM029047">
    <property type="protein sequence ID" value="KAG2584548.1"/>
    <property type="molecule type" value="Genomic_DNA"/>
</dbReference>
<dbReference type="Proteomes" id="UP000823388">
    <property type="component" value="Chromosome 6K"/>
</dbReference>
<feature type="region of interest" description="Disordered" evidence="1">
    <location>
        <begin position="77"/>
        <end position="147"/>
    </location>
</feature>
<name>A0A8T0RHG2_PANVG</name>
<sequence length="252" mass="27221">MTTTRPVPCRPRKDRHRSSPMAGDHCAAPVGGQDRPGRGASRRGRPWSYPRKDSSTLARAEGMAHCKGHRAVRLLGSLDEPGCPRQEQLGSGSQPARAKRHVPLQKVRAAPKPRAAQSPLVARASRHVQRQRAVARSAPVPAGSAGKKMTGALTSIAPVRAVHKSEVRKDACAARTPAAGLVGATGATVRGGVILLADGRAALPEPRPRTHHALPNWENIALEKEKKNIARQLGPQWQQEKLENGTKRWRRV</sequence>
<accession>A0A8T0RHG2</accession>
<feature type="region of interest" description="Disordered" evidence="1">
    <location>
        <begin position="1"/>
        <end position="59"/>
    </location>
</feature>